<name>A0AA39Q4X6_9AGAR</name>
<organism evidence="2 3">
    <name type="scientific">Armillaria luteobubalina</name>
    <dbReference type="NCBI Taxonomy" id="153913"/>
    <lineage>
        <taxon>Eukaryota</taxon>
        <taxon>Fungi</taxon>
        <taxon>Dikarya</taxon>
        <taxon>Basidiomycota</taxon>
        <taxon>Agaricomycotina</taxon>
        <taxon>Agaricomycetes</taxon>
        <taxon>Agaricomycetidae</taxon>
        <taxon>Agaricales</taxon>
        <taxon>Marasmiineae</taxon>
        <taxon>Physalacriaceae</taxon>
        <taxon>Armillaria</taxon>
    </lineage>
</organism>
<evidence type="ECO:0000313" key="3">
    <source>
        <dbReference type="Proteomes" id="UP001175228"/>
    </source>
</evidence>
<accession>A0AA39Q4X6</accession>
<keyword evidence="3" id="KW-1185">Reference proteome</keyword>
<feature type="region of interest" description="Disordered" evidence="1">
    <location>
        <begin position="28"/>
        <end position="48"/>
    </location>
</feature>
<reference evidence="2" key="1">
    <citation type="submission" date="2023-06" db="EMBL/GenBank/DDBJ databases">
        <authorList>
            <consortium name="Lawrence Berkeley National Laboratory"/>
            <person name="Ahrendt S."/>
            <person name="Sahu N."/>
            <person name="Indic B."/>
            <person name="Wong-Bajracharya J."/>
            <person name="Merenyi Z."/>
            <person name="Ke H.-M."/>
            <person name="Monk M."/>
            <person name="Kocsube S."/>
            <person name="Drula E."/>
            <person name="Lipzen A."/>
            <person name="Balint B."/>
            <person name="Henrissat B."/>
            <person name="Andreopoulos B."/>
            <person name="Martin F.M."/>
            <person name="Harder C.B."/>
            <person name="Rigling D."/>
            <person name="Ford K.L."/>
            <person name="Foster G.D."/>
            <person name="Pangilinan J."/>
            <person name="Papanicolaou A."/>
            <person name="Barry K."/>
            <person name="LaButti K."/>
            <person name="Viragh M."/>
            <person name="Koriabine M."/>
            <person name="Yan M."/>
            <person name="Riley R."/>
            <person name="Champramary S."/>
            <person name="Plett K.L."/>
            <person name="Tsai I.J."/>
            <person name="Slot J."/>
            <person name="Sipos G."/>
            <person name="Plett J."/>
            <person name="Nagy L.G."/>
            <person name="Grigoriev I.V."/>
        </authorList>
    </citation>
    <scope>NUCLEOTIDE SEQUENCE</scope>
    <source>
        <strain evidence="2">HWK02</strain>
    </source>
</reference>
<gene>
    <name evidence="2" type="ORF">EDD18DRAFT_1105815</name>
</gene>
<feature type="compositionally biased region" description="Polar residues" evidence="1">
    <location>
        <begin position="32"/>
        <end position="45"/>
    </location>
</feature>
<dbReference type="Proteomes" id="UP001175228">
    <property type="component" value="Unassembled WGS sequence"/>
</dbReference>
<evidence type="ECO:0000313" key="2">
    <source>
        <dbReference type="EMBL" id="KAK0495894.1"/>
    </source>
</evidence>
<protein>
    <submittedName>
        <fullName evidence="2">Uncharacterized protein</fullName>
    </submittedName>
</protein>
<evidence type="ECO:0000256" key="1">
    <source>
        <dbReference type="SAM" id="MobiDB-lite"/>
    </source>
</evidence>
<sequence>MTILSTQLSISPILHPPRGALAVCPPTRKSPDTTVGAATSQQATEIASRHTNKNIKSIALDEVIAGLTNLAVGQAGFSLQELDSSSTGMAVDEVFDSHNV</sequence>
<dbReference type="AlphaFoldDB" id="A0AA39Q4X6"/>
<proteinExistence type="predicted"/>
<comment type="caution">
    <text evidence="2">The sequence shown here is derived from an EMBL/GenBank/DDBJ whole genome shotgun (WGS) entry which is preliminary data.</text>
</comment>
<dbReference type="EMBL" id="JAUEPU010000016">
    <property type="protein sequence ID" value="KAK0495894.1"/>
    <property type="molecule type" value="Genomic_DNA"/>
</dbReference>